<feature type="compositionally biased region" description="Low complexity" evidence="2">
    <location>
        <begin position="1"/>
        <end position="12"/>
    </location>
</feature>
<dbReference type="InterPro" id="IPR001387">
    <property type="entry name" value="Cro/C1-type_HTH"/>
</dbReference>
<dbReference type="PANTHER" id="PTHR46797:SF1">
    <property type="entry name" value="METHYLPHOSPHONATE SYNTHASE"/>
    <property type="match status" value="1"/>
</dbReference>
<feature type="domain" description="HTH cro/C1-type" evidence="3">
    <location>
        <begin position="32"/>
        <end position="86"/>
    </location>
</feature>
<dbReference type="AlphaFoldDB" id="A0A4U6QM96"/>
<dbReference type="SUPFAM" id="SSF47413">
    <property type="entry name" value="lambda repressor-like DNA-binding domains"/>
    <property type="match status" value="1"/>
</dbReference>
<protein>
    <submittedName>
        <fullName evidence="4">Helix-turn-helix domain-containing protein</fullName>
    </submittedName>
</protein>
<dbReference type="SMART" id="SM00530">
    <property type="entry name" value="HTH_XRE"/>
    <property type="match status" value="1"/>
</dbReference>
<reference evidence="4 5" key="1">
    <citation type="submission" date="2019-05" db="EMBL/GenBank/DDBJ databases">
        <title>Nakamurella sp. N5BH11, whole genome shotgun sequence.</title>
        <authorList>
            <person name="Tuo L."/>
        </authorList>
    </citation>
    <scope>NUCLEOTIDE SEQUENCE [LARGE SCALE GENOMIC DNA]</scope>
    <source>
        <strain evidence="4 5">N5BH11</strain>
    </source>
</reference>
<dbReference type="Gene3D" id="2.60.120.10">
    <property type="entry name" value="Jelly Rolls"/>
    <property type="match status" value="1"/>
</dbReference>
<dbReference type="CDD" id="cd02209">
    <property type="entry name" value="cupin_XRE_C"/>
    <property type="match status" value="1"/>
</dbReference>
<sequence>MSRSVVPSAAQPPAAPGGPSDGDLNSAIGAAVRARRESAGLSMRALAAEAGVSQPFLSQLERGLVAASIATLHRLATALAVPPGALLSPGPTEVVVVRSDEGVRIPVGEEARAAVGRVVVGPDGRMSLTEYRVAPGERLDSWFETDTDITLHVISGHLEVEMPGVGDWRLGPGDTMLHSGRLRRRWRQVGSEPTHLVVVAAGPG</sequence>
<dbReference type="GO" id="GO:0005829">
    <property type="term" value="C:cytosol"/>
    <property type="evidence" value="ECO:0007669"/>
    <property type="project" value="TreeGrafter"/>
</dbReference>
<keyword evidence="1" id="KW-0238">DNA-binding</keyword>
<dbReference type="InterPro" id="IPR010982">
    <property type="entry name" value="Lambda_DNA-bd_dom_sf"/>
</dbReference>
<organism evidence="4 5">
    <name type="scientific">Nakamurella flava</name>
    <dbReference type="NCBI Taxonomy" id="2576308"/>
    <lineage>
        <taxon>Bacteria</taxon>
        <taxon>Bacillati</taxon>
        <taxon>Actinomycetota</taxon>
        <taxon>Actinomycetes</taxon>
        <taxon>Nakamurellales</taxon>
        <taxon>Nakamurellaceae</taxon>
        <taxon>Nakamurella</taxon>
    </lineage>
</organism>
<comment type="caution">
    <text evidence="4">The sequence shown here is derived from an EMBL/GenBank/DDBJ whole genome shotgun (WGS) entry which is preliminary data.</text>
</comment>
<dbReference type="Pfam" id="PF01381">
    <property type="entry name" value="HTH_3"/>
    <property type="match status" value="1"/>
</dbReference>
<dbReference type="Proteomes" id="UP000306985">
    <property type="component" value="Unassembled WGS sequence"/>
</dbReference>
<accession>A0A4U6QM96</accession>
<proteinExistence type="predicted"/>
<feature type="region of interest" description="Disordered" evidence="2">
    <location>
        <begin position="1"/>
        <end position="26"/>
    </location>
</feature>
<dbReference type="PROSITE" id="PS50943">
    <property type="entry name" value="HTH_CROC1"/>
    <property type="match status" value="1"/>
</dbReference>
<dbReference type="InterPro" id="IPR050807">
    <property type="entry name" value="TransReg_Diox_bact_type"/>
</dbReference>
<evidence type="ECO:0000313" key="5">
    <source>
        <dbReference type="Proteomes" id="UP000306985"/>
    </source>
</evidence>
<dbReference type="GO" id="GO:0003700">
    <property type="term" value="F:DNA-binding transcription factor activity"/>
    <property type="evidence" value="ECO:0007669"/>
    <property type="project" value="TreeGrafter"/>
</dbReference>
<dbReference type="SUPFAM" id="SSF51182">
    <property type="entry name" value="RmlC-like cupins"/>
    <property type="match status" value="1"/>
</dbReference>
<evidence type="ECO:0000313" key="4">
    <source>
        <dbReference type="EMBL" id="TKV61236.1"/>
    </source>
</evidence>
<dbReference type="InterPro" id="IPR011051">
    <property type="entry name" value="RmlC_Cupin_sf"/>
</dbReference>
<gene>
    <name evidence="4" type="ORF">FDO65_06330</name>
</gene>
<dbReference type="CDD" id="cd00093">
    <property type="entry name" value="HTH_XRE"/>
    <property type="match status" value="1"/>
</dbReference>
<evidence type="ECO:0000256" key="1">
    <source>
        <dbReference type="ARBA" id="ARBA00023125"/>
    </source>
</evidence>
<name>A0A4U6QM96_9ACTN</name>
<dbReference type="EMBL" id="SZZH01000001">
    <property type="protein sequence ID" value="TKV61236.1"/>
    <property type="molecule type" value="Genomic_DNA"/>
</dbReference>
<dbReference type="OrthoDB" id="4282897at2"/>
<dbReference type="InterPro" id="IPR014710">
    <property type="entry name" value="RmlC-like_jellyroll"/>
</dbReference>
<dbReference type="GO" id="GO:0003677">
    <property type="term" value="F:DNA binding"/>
    <property type="evidence" value="ECO:0007669"/>
    <property type="project" value="UniProtKB-KW"/>
</dbReference>
<evidence type="ECO:0000256" key="2">
    <source>
        <dbReference type="SAM" id="MobiDB-lite"/>
    </source>
</evidence>
<evidence type="ECO:0000259" key="3">
    <source>
        <dbReference type="PROSITE" id="PS50943"/>
    </source>
</evidence>
<dbReference type="Gene3D" id="1.10.260.40">
    <property type="entry name" value="lambda repressor-like DNA-binding domains"/>
    <property type="match status" value="1"/>
</dbReference>
<dbReference type="PANTHER" id="PTHR46797">
    <property type="entry name" value="HTH-TYPE TRANSCRIPTIONAL REGULATOR"/>
    <property type="match status" value="1"/>
</dbReference>
<keyword evidence="5" id="KW-1185">Reference proteome</keyword>